<feature type="region of interest" description="Disordered" evidence="1">
    <location>
        <begin position="317"/>
        <end position="372"/>
    </location>
</feature>
<name>A0A2T2ZUC3_9PEZI</name>
<evidence type="ECO:0000256" key="1">
    <source>
        <dbReference type="SAM" id="MobiDB-lite"/>
    </source>
</evidence>
<feature type="compositionally biased region" description="Low complexity" evidence="1">
    <location>
        <begin position="333"/>
        <end position="343"/>
    </location>
</feature>
<evidence type="ECO:0000313" key="3">
    <source>
        <dbReference type="Proteomes" id="UP000241462"/>
    </source>
</evidence>
<protein>
    <submittedName>
        <fullName evidence="2">Uncharacterized protein</fullName>
    </submittedName>
</protein>
<keyword evidence="3" id="KW-1185">Reference proteome</keyword>
<accession>A0A2T2ZUC3</accession>
<dbReference type="EMBL" id="KZ678683">
    <property type="protein sequence ID" value="PSR76958.1"/>
    <property type="molecule type" value="Genomic_DNA"/>
</dbReference>
<dbReference type="AlphaFoldDB" id="A0A2T2ZUC3"/>
<proteinExistence type="predicted"/>
<reference evidence="2 3" key="1">
    <citation type="journal article" date="2018" name="Mycol. Prog.">
        <title>Coniella lustricola, a new species from submerged detritus.</title>
        <authorList>
            <person name="Raudabaugh D.B."/>
            <person name="Iturriaga T."/>
            <person name="Carver A."/>
            <person name="Mondo S."/>
            <person name="Pangilinan J."/>
            <person name="Lipzen A."/>
            <person name="He G."/>
            <person name="Amirebrahimi M."/>
            <person name="Grigoriev I.V."/>
            <person name="Miller A.N."/>
        </authorList>
    </citation>
    <scope>NUCLEOTIDE SEQUENCE [LARGE SCALE GENOMIC DNA]</scope>
    <source>
        <strain evidence="2 3">B22-T-1</strain>
    </source>
</reference>
<feature type="compositionally biased region" description="Basic and acidic residues" evidence="1">
    <location>
        <begin position="322"/>
        <end position="332"/>
    </location>
</feature>
<sequence length="404" mass="44963">MEEAQKSPNLFPYLFTGVNIGNNKTNDSGTNGNGNSNVVDSNVAHDGNKPSIWYDEEKDRQEPIFHVNGEIVLEEMIRAQITYPANYLFVTQAFRTIMDCRGAKIINEQATASLMCRLFDKWPAIFETWQREFIPLGYTFQLYRGTPEAANTSSTSITTTTTTRCNPALKDLLQEIVEAEAFGQPLYPKLVAATGNNLVTNDYVGSVPSHLNQQLISITTRKRLECITTVLDMPTATSRVGARRRDGLLVDSIDGRPVPNHEFAVLGLGVSREFMCRRGEVWPFQTTMEEADQMGILGSWEDWINWDLCKELDEEDAANEAAGEHAVGEKVGSESVGVESAGVDKGNARVGDTSGNESINTEGMGPHADGPSSHRARFFQLLEELEWDKELEKFEEPQDIRMVV</sequence>
<dbReference type="Proteomes" id="UP000241462">
    <property type="component" value="Unassembled WGS sequence"/>
</dbReference>
<evidence type="ECO:0000313" key="2">
    <source>
        <dbReference type="EMBL" id="PSR76958.1"/>
    </source>
</evidence>
<gene>
    <name evidence="2" type="ORF">BD289DRAFT_456841</name>
</gene>
<dbReference type="InParanoid" id="A0A2T2ZUC3"/>
<organism evidence="2 3">
    <name type="scientific">Coniella lustricola</name>
    <dbReference type="NCBI Taxonomy" id="2025994"/>
    <lineage>
        <taxon>Eukaryota</taxon>
        <taxon>Fungi</taxon>
        <taxon>Dikarya</taxon>
        <taxon>Ascomycota</taxon>
        <taxon>Pezizomycotina</taxon>
        <taxon>Sordariomycetes</taxon>
        <taxon>Sordariomycetidae</taxon>
        <taxon>Diaporthales</taxon>
        <taxon>Schizoparmaceae</taxon>
        <taxon>Coniella</taxon>
    </lineage>
</organism>